<comment type="caution">
    <text evidence="5">The sequence shown here is derived from an EMBL/GenBank/DDBJ whole genome shotgun (WGS) entry which is preliminary data.</text>
</comment>
<dbReference type="Proteomes" id="UP000076603">
    <property type="component" value="Unassembled WGS sequence"/>
</dbReference>
<dbReference type="OrthoDB" id="9813266at2"/>
<organism evidence="5 6">
    <name type="scientific">Clostridium magnum DSM 2767</name>
    <dbReference type="NCBI Taxonomy" id="1121326"/>
    <lineage>
        <taxon>Bacteria</taxon>
        <taxon>Bacillati</taxon>
        <taxon>Bacillota</taxon>
        <taxon>Clostridia</taxon>
        <taxon>Eubacteriales</taxon>
        <taxon>Clostridiaceae</taxon>
        <taxon>Clostridium</taxon>
    </lineage>
</organism>
<feature type="domain" description="P-type ATPase A" evidence="4">
    <location>
        <begin position="38"/>
        <end position="138"/>
    </location>
</feature>
<evidence type="ECO:0000256" key="1">
    <source>
        <dbReference type="ARBA" id="ARBA00004141"/>
    </source>
</evidence>
<dbReference type="RefSeq" id="WP_066620990.1">
    <property type="nucleotide sequence ID" value="NZ_FQXL01000004.1"/>
</dbReference>
<keyword evidence="2" id="KW-0547">Nucleotide-binding</keyword>
<dbReference type="PATRIC" id="fig|1121326.3.peg.1751"/>
<dbReference type="GO" id="GO:0016020">
    <property type="term" value="C:membrane"/>
    <property type="evidence" value="ECO:0007669"/>
    <property type="project" value="InterPro"/>
</dbReference>
<evidence type="ECO:0000256" key="3">
    <source>
        <dbReference type="ARBA" id="ARBA00022840"/>
    </source>
</evidence>
<proteinExistence type="predicted"/>
<evidence type="ECO:0000313" key="5">
    <source>
        <dbReference type="EMBL" id="KZL91963.1"/>
    </source>
</evidence>
<dbReference type="EMBL" id="LWAE01000002">
    <property type="protein sequence ID" value="KZL91963.1"/>
    <property type="molecule type" value="Genomic_DNA"/>
</dbReference>
<dbReference type="AlphaFoldDB" id="A0A162SWQ1"/>
<dbReference type="InterPro" id="IPR008250">
    <property type="entry name" value="ATPase_P-typ_transduc_dom_A_sf"/>
</dbReference>
<dbReference type="Gene3D" id="2.70.150.10">
    <property type="entry name" value="Calcium-transporting ATPase, cytoplasmic transduction domain A"/>
    <property type="match status" value="1"/>
</dbReference>
<dbReference type="InterPro" id="IPR006391">
    <property type="entry name" value="P-type_ATPase_bsu_IA"/>
</dbReference>
<dbReference type="GO" id="GO:0016787">
    <property type="term" value="F:hydrolase activity"/>
    <property type="evidence" value="ECO:0007669"/>
    <property type="project" value="UniProtKB-KW"/>
</dbReference>
<dbReference type="GO" id="GO:0005524">
    <property type="term" value="F:ATP binding"/>
    <property type="evidence" value="ECO:0007669"/>
    <property type="project" value="UniProtKB-KW"/>
</dbReference>
<dbReference type="SUPFAM" id="SSF81653">
    <property type="entry name" value="Calcium ATPase, transduction domain A"/>
    <property type="match status" value="1"/>
</dbReference>
<evidence type="ECO:0000256" key="2">
    <source>
        <dbReference type="ARBA" id="ARBA00022741"/>
    </source>
</evidence>
<dbReference type="STRING" id="1121326.CLMAG_17690"/>
<dbReference type="PANTHER" id="PTHR43743:SF1">
    <property type="entry name" value="POTASSIUM-TRANSPORTING ATPASE ATP-BINDING SUBUNIT"/>
    <property type="match status" value="1"/>
</dbReference>
<keyword evidence="5" id="KW-0378">Hydrolase</keyword>
<keyword evidence="6" id="KW-1185">Reference proteome</keyword>
<comment type="subcellular location">
    <subcellularLocation>
        <location evidence="1">Membrane</location>
        <topology evidence="1">Multi-pass membrane protein</topology>
    </subcellularLocation>
</comment>
<gene>
    <name evidence="5" type="primary">kdpB_2</name>
    <name evidence="5" type="ORF">CLMAG_17690</name>
</gene>
<dbReference type="Pfam" id="PF00122">
    <property type="entry name" value="E1-E2_ATPase"/>
    <property type="match status" value="1"/>
</dbReference>
<reference evidence="5 6" key="1">
    <citation type="submission" date="2016-04" db="EMBL/GenBank/DDBJ databases">
        <title>Genome sequence of Clostridium magnum DSM 2767.</title>
        <authorList>
            <person name="Poehlein A."/>
            <person name="Uhlig R."/>
            <person name="Fischer R."/>
            <person name="Bahl H."/>
            <person name="Daniel R."/>
        </authorList>
    </citation>
    <scope>NUCLEOTIDE SEQUENCE [LARGE SCALE GENOMIC DNA]</scope>
    <source>
        <strain evidence="5 6">DSM 2767</strain>
    </source>
</reference>
<protein>
    <submittedName>
        <fullName evidence="5">Potassium-transporting ATPase B chain</fullName>
        <ecNumber evidence="5">3.6.3.12</ecNumber>
    </submittedName>
</protein>
<dbReference type="InterPro" id="IPR059000">
    <property type="entry name" value="ATPase_P-type_domA"/>
</dbReference>
<dbReference type="GO" id="GO:0008556">
    <property type="term" value="F:P-type potassium transmembrane transporter activity"/>
    <property type="evidence" value="ECO:0007669"/>
    <property type="project" value="InterPro"/>
</dbReference>
<sequence length="144" mass="15664">MNKDEKKGFIRTLFVFFTKHTLERKNAQAKSLSNTTDKRIVKILDKNGNIKIISGCDIKKGNIILVEAGDIIPSDGEVIEGLALVDESAITGESVPVMKEAGGEFNLVISGTRIASNWLKIKVTEPPVESCFDKIVSVSESTAI</sequence>
<evidence type="ECO:0000259" key="4">
    <source>
        <dbReference type="Pfam" id="PF00122"/>
    </source>
</evidence>
<evidence type="ECO:0000313" key="6">
    <source>
        <dbReference type="Proteomes" id="UP000076603"/>
    </source>
</evidence>
<accession>A0A162SWQ1</accession>
<keyword evidence="3" id="KW-0067">ATP-binding</keyword>
<name>A0A162SWQ1_9CLOT</name>
<dbReference type="PANTHER" id="PTHR43743">
    <property type="entry name" value="POTASSIUM-TRANSPORTING ATPASE ATP-BINDING SUBUNIT"/>
    <property type="match status" value="1"/>
</dbReference>
<dbReference type="EC" id="3.6.3.12" evidence="5"/>